<evidence type="ECO:0000313" key="3">
    <source>
        <dbReference type="Proteomes" id="UP001304895"/>
    </source>
</evidence>
<dbReference type="EMBL" id="MU853424">
    <property type="protein sequence ID" value="KAK4131459.1"/>
    <property type="molecule type" value="Genomic_DNA"/>
</dbReference>
<accession>A0AAN6UEZ4</accession>
<dbReference type="PANTHER" id="PTHR35870:SF6">
    <property type="entry name" value="MGS207 PROTEIN"/>
    <property type="match status" value="1"/>
</dbReference>
<reference evidence="2" key="2">
    <citation type="submission" date="2023-05" db="EMBL/GenBank/DDBJ databases">
        <authorList>
            <consortium name="Lawrence Berkeley National Laboratory"/>
            <person name="Steindorff A."/>
            <person name="Hensen N."/>
            <person name="Bonometti L."/>
            <person name="Westerberg I."/>
            <person name="Brannstrom I.O."/>
            <person name="Guillou S."/>
            <person name="Cros-Aarteil S."/>
            <person name="Calhoun S."/>
            <person name="Haridas S."/>
            <person name="Kuo A."/>
            <person name="Mondo S."/>
            <person name="Pangilinan J."/>
            <person name="Riley R."/>
            <person name="Labutti K."/>
            <person name="Andreopoulos B."/>
            <person name="Lipzen A."/>
            <person name="Chen C."/>
            <person name="Yanf M."/>
            <person name="Daum C."/>
            <person name="Ng V."/>
            <person name="Clum A."/>
            <person name="Ohm R."/>
            <person name="Martin F."/>
            <person name="Silar P."/>
            <person name="Natvig D."/>
            <person name="Lalanne C."/>
            <person name="Gautier V."/>
            <person name="Ament-Velasquez S.L."/>
            <person name="Kruys A."/>
            <person name="Hutchinson M.I."/>
            <person name="Powell A.J."/>
            <person name="Barry K."/>
            <person name="Miller A.N."/>
            <person name="Grigoriev I.V."/>
            <person name="Debuchy R."/>
            <person name="Gladieux P."/>
            <person name="Thoren M.H."/>
            <person name="Johannesson H."/>
        </authorList>
    </citation>
    <scope>NUCLEOTIDE SEQUENCE</scope>
    <source>
        <strain evidence="2">CBS 123565</strain>
    </source>
</reference>
<evidence type="ECO:0000313" key="2">
    <source>
        <dbReference type="EMBL" id="KAK4131459.1"/>
    </source>
</evidence>
<sequence>MVRFQRAFMTYFSMENGRFAGNSKALAISHLFTGDKPLIYGLFSGVGQPLAALSDGIELRTAILVVESLTLSAVDWMEPMYELMTHPELARPSRGFLSPGDIIGRVAHDGRFSGVMKGGPGFQGVPNVFASPNAKAALVEYVGLLDCRNLTVLLQQLSALSVVMSCATHKPGQPAFDYYLGHLPTCINSTRIILDNLVEDGDHRILVVRGVWLLMLLTYITQLRPVMDEKLLVAKDLADEENGWETMYEVFRGEVVVEGKLRDLEFLRALRSLWELSRVCRGVHGNLYFHAAWKLVSEWTAWAGRGVGREAMLNIRL</sequence>
<dbReference type="PANTHER" id="PTHR35870">
    <property type="entry name" value="PROTEIN, PUTATIVE (AFU_ORTHOLOGUE AFUA_5G03330)-RELATED"/>
    <property type="match status" value="1"/>
</dbReference>
<dbReference type="Pfam" id="PF14027">
    <property type="entry name" value="Questin_oxidase"/>
    <property type="match status" value="1"/>
</dbReference>
<protein>
    <submittedName>
        <fullName evidence="2">Uncharacterized protein</fullName>
    </submittedName>
</protein>
<proteinExistence type="predicted"/>
<keyword evidence="1" id="KW-0560">Oxidoreductase</keyword>
<evidence type="ECO:0000256" key="1">
    <source>
        <dbReference type="ARBA" id="ARBA00023002"/>
    </source>
</evidence>
<dbReference type="AlphaFoldDB" id="A0AAN6UEZ4"/>
<dbReference type="InterPro" id="IPR025337">
    <property type="entry name" value="Questin_oxidase-like"/>
</dbReference>
<organism evidence="2 3">
    <name type="scientific">Trichocladium antarcticum</name>
    <dbReference type="NCBI Taxonomy" id="1450529"/>
    <lineage>
        <taxon>Eukaryota</taxon>
        <taxon>Fungi</taxon>
        <taxon>Dikarya</taxon>
        <taxon>Ascomycota</taxon>
        <taxon>Pezizomycotina</taxon>
        <taxon>Sordariomycetes</taxon>
        <taxon>Sordariomycetidae</taxon>
        <taxon>Sordariales</taxon>
        <taxon>Chaetomiaceae</taxon>
        <taxon>Trichocladium</taxon>
    </lineage>
</organism>
<comment type="caution">
    <text evidence="2">The sequence shown here is derived from an EMBL/GenBank/DDBJ whole genome shotgun (WGS) entry which is preliminary data.</text>
</comment>
<reference evidence="2" key="1">
    <citation type="journal article" date="2023" name="Mol. Phylogenet. Evol.">
        <title>Genome-scale phylogeny and comparative genomics of the fungal order Sordariales.</title>
        <authorList>
            <person name="Hensen N."/>
            <person name="Bonometti L."/>
            <person name="Westerberg I."/>
            <person name="Brannstrom I.O."/>
            <person name="Guillou S."/>
            <person name="Cros-Aarteil S."/>
            <person name="Calhoun S."/>
            <person name="Haridas S."/>
            <person name="Kuo A."/>
            <person name="Mondo S."/>
            <person name="Pangilinan J."/>
            <person name="Riley R."/>
            <person name="LaButti K."/>
            <person name="Andreopoulos B."/>
            <person name="Lipzen A."/>
            <person name="Chen C."/>
            <person name="Yan M."/>
            <person name="Daum C."/>
            <person name="Ng V."/>
            <person name="Clum A."/>
            <person name="Steindorff A."/>
            <person name="Ohm R.A."/>
            <person name="Martin F."/>
            <person name="Silar P."/>
            <person name="Natvig D.O."/>
            <person name="Lalanne C."/>
            <person name="Gautier V."/>
            <person name="Ament-Velasquez S.L."/>
            <person name="Kruys A."/>
            <person name="Hutchinson M.I."/>
            <person name="Powell A.J."/>
            <person name="Barry K."/>
            <person name="Miller A.N."/>
            <person name="Grigoriev I.V."/>
            <person name="Debuchy R."/>
            <person name="Gladieux P."/>
            <person name="Hiltunen Thoren M."/>
            <person name="Johannesson H."/>
        </authorList>
    </citation>
    <scope>NUCLEOTIDE SEQUENCE</scope>
    <source>
        <strain evidence="2">CBS 123565</strain>
    </source>
</reference>
<keyword evidence="3" id="KW-1185">Reference proteome</keyword>
<dbReference type="GO" id="GO:0016491">
    <property type="term" value="F:oxidoreductase activity"/>
    <property type="evidence" value="ECO:0007669"/>
    <property type="project" value="UniProtKB-KW"/>
</dbReference>
<dbReference type="Proteomes" id="UP001304895">
    <property type="component" value="Unassembled WGS sequence"/>
</dbReference>
<gene>
    <name evidence="2" type="ORF">BT67DRAFT_444700</name>
</gene>
<name>A0AAN6UEZ4_9PEZI</name>